<protein>
    <submittedName>
        <fullName evidence="2">Transcriptional regulator</fullName>
    </submittedName>
</protein>
<dbReference type="RefSeq" id="WP_069689677.1">
    <property type="nucleotide sequence ID" value="NZ_CP017147.1"/>
</dbReference>
<dbReference type="Pfam" id="PF17765">
    <property type="entry name" value="MLTR_LBD"/>
    <property type="match status" value="1"/>
</dbReference>
<name>A0A1D7TZA5_9HYPH</name>
<gene>
    <name evidence="2" type="ORF">BHK69_08285</name>
</gene>
<organism evidence="2 3">
    <name type="scientific">Bosea vaviloviae</name>
    <dbReference type="NCBI Taxonomy" id="1526658"/>
    <lineage>
        <taxon>Bacteria</taxon>
        <taxon>Pseudomonadati</taxon>
        <taxon>Pseudomonadota</taxon>
        <taxon>Alphaproteobacteria</taxon>
        <taxon>Hyphomicrobiales</taxon>
        <taxon>Boseaceae</taxon>
        <taxon>Bosea</taxon>
    </lineage>
</organism>
<dbReference type="STRING" id="1526658.BHK69_08285"/>
<dbReference type="Pfam" id="PF01381">
    <property type="entry name" value="HTH_3"/>
    <property type="match status" value="1"/>
</dbReference>
<evidence type="ECO:0000259" key="1">
    <source>
        <dbReference type="PROSITE" id="PS50943"/>
    </source>
</evidence>
<dbReference type="Gene3D" id="3.30.450.180">
    <property type="match status" value="1"/>
</dbReference>
<dbReference type="InterPro" id="IPR041413">
    <property type="entry name" value="MLTR_LBD"/>
</dbReference>
<accession>A0A1D7TZA5</accession>
<dbReference type="KEGG" id="bvv:BHK69_08285"/>
<dbReference type="AlphaFoldDB" id="A0A1D7TZA5"/>
<dbReference type="GO" id="GO:0003677">
    <property type="term" value="F:DNA binding"/>
    <property type="evidence" value="ECO:0007669"/>
    <property type="project" value="InterPro"/>
</dbReference>
<dbReference type="SMART" id="SM00530">
    <property type="entry name" value="HTH_XRE"/>
    <property type="match status" value="1"/>
</dbReference>
<dbReference type="Proteomes" id="UP000094969">
    <property type="component" value="Chromosome"/>
</dbReference>
<dbReference type="EMBL" id="CP017147">
    <property type="protein sequence ID" value="AOO80459.1"/>
    <property type="molecule type" value="Genomic_DNA"/>
</dbReference>
<dbReference type="InterPro" id="IPR010982">
    <property type="entry name" value="Lambda_DNA-bd_dom_sf"/>
</dbReference>
<keyword evidence="3" id="KW-1185">Reference proteome</keyword>
<reference evidence="2 3" key="1">
    <citation type="journal article" date="2015" name="Antonie Van Leeuwenhoek">
        <title>Bosea vaviloviae sp. nov., a new species of slow-growing rhizobia isolated from nodules of the relict species Vavilovia formosa (Stev.) Fed.</title>
        <authorList>
            <person name="Safronova V.I."/>
            <person name="Kuznetsova I.G."/>
            <person name="Sazanova A.L."/>
            <person name="Kimeklis A.K."/>
            <person name="Belimov A.A."/>
            <person name="Andronov E.E."/>
            <person name="Pinaev A.G."/>
            <person name="Chizhevskaya E.P."/>
            <person name="Pukhaev A.R."/>
            <person name="Popov K.P."/>
            <person name="Willems A."/>
            <person name="Tikhonovich I.A."/>
        </authorList>
    </citation>
    <scope>NUCLEOTIDE SEQUENCE [LARGE SCALE GENOMIC DNA]</scope>
    <source>
        <strain evidence="2 3">Vaf18</strain>
    </source>
</reference>
<dbReference type="PANTHER" id="PTHR35010:SF4">
    <property type="entry name" value="BLL5781 PROTEIN"/>
    <property type="match status" value="1"/>
</dbReference>
<proteinExistence type="predicted"/>
<evidence type="ECO:0000313" key="3">
    <source>
        <dbReference type="Proteomes" id="UP000094969"/>
    </source>
</evidence>
<dbReference type="OrthoDB" id="9785973at2"/>
<dbReference type="SUPFAM" id="SSF47413">
    <property type="entry name" value="lambda repressor-like DNA-binding domains"/>
    <property type="match status" value="1"/>
</dbReference>
<dbReference type="CDD" id="cd00093">
    <property type="entry name" value="HTH_XRE"/>
    <property type="match status" value="1"/>
</dbReference>
<evidence type="ECO:0000313" key="2">
    <source>
        <dbReference type="EMBL" id="AOO80459.1"/>
    </source>
</evidence>
<dbReference type="PANTHER" id="PTHR35010">
    <property type="entry name" value="BLL4672 PROTEIN-RELATED"/>
    <property type="match status" value="1"/>
</dbReference>
<dbReference type="InterPro" id="IPR001387">
    <property type="entry name" value="Cro/C1-type_HTH"/>
</dbReference>
<sequence length="280" mass="30341">MNKHHQPVVGSLIRDWRQLRRLSQLDLALEAEISQKHLSFLESGRSQPSRDMVLLLCEHLGVPLRERNALLLAAGYAPVYLERSLEDPGLQAAKAAIDLVLKGHEPYPALAVDRHWTLLAANAAVAPLLGLIVDADLLRPPVNVLRLSLHPDGLAPLIVNLGEWRMHLLARLRQQIRATADPVLADLLAELLTYPAPVEPVRKGHAPEIDAEPAIVVPLQLRLGETVLSLISTTTVFGTPVDITLSELALETFFPADAATGEALRAMAAQSVSGAFPGVP</sequence>
<dbReference type="Gene3D" id="1.10.260.40">
    <property type="entry name" value="lambda repressor-like DNA-binding domains"/>
    <property type="match status" value="1"/>
</dbReference>
<feature type="domain" description="HTH cro/C1-type" evidence="1">
    <location>
        <begin position="13"/>
        <end position="67"/>
    </location>
</feature>
<dbReference type="PROSITE" id="PS50943">
    <property type="entry name" value="HTH_CROC1"/>
    <property type="match status" value="1"/>
</dbReference>